<evidence type="ECO:0000313" key="7">
    <source>
        <dbReference type="Proteomes" id="UP000478417"/>
    </source>
</evidence>
<feature type="chain" id="PRO_5025331162" evidence="5">
    <location>
        <begin position="27"/>
        <end position="376"/>
    </location>
</feature>
<evidence type="ECO:0000256" key="3">
    <source>
        <dbReference type="ARBA" id="ARBA00023295"/>
    </source>
</evidence>
<feature type="signal peptide" evidence="5">
    <location>
        <begin position="1"/>
        <end position="26"/>
    </location>
</feature>
<dbReference type="CDD" id="cd18825">
    <property type="entry name" value="GH43_CtGH43-like"/>
    <property type="match status" value="1"/>
</dbReference>
<proteinExistence type="inferred from homology"/>
<keyword evidence="7" id="KW-1185">Reference proteome</keyword>
<keyword evidence="3 4" id="KW-0326">Glycosidase</keyword>
<dbReference type="Gene3D" id="2.115.10.20">
    <property type="entry name" value="Glycosyl hydrolase domain, family 43"/>
    <property type="match status" value="1"/>
</dbReference>
<evidence type="ECO:0000256" key="2">
    <source>
        <dbReference type="ARBA" id="ARBA00022801"/>
    </source>
</evidence>
<evidence type="ECO:0000313" key="6">
    <source>
        <dbReference type="EMBL" id="NDV63412.1"/>
    </source>
</evidence>
<dbReference type="PANTHER" id="PTHR22925:SF3">
    <property type="entry name" value="GLYCOSYL HYDROLASE FAMILY PROTEIN 43"/>
    <property type="match status" value="1"/>
</dbReference>
<evidence type="ECO:0000256" key="4">
    <source>
        <dbReference type="RuleBase" id="RU361187"/>
    </source>
</evidence>
<organism evidence="6 7">
    <name type="scientific">Oceanipulchritudo coccoides</name>
    <dbReference type="NCBI Taxonomy" id="2706888"/>
    <lineage>
        <taxon>Bacteria</taxon>
        <taxon>Pseudomonadati</taxon>
        <taxon>Verrucomicrobiota</taxon>
        <taxon>Opitutia</taxon>
        <taxon>Puniceicoccales</taxon>
        <taxon>Oceanipulchritudinaceae</taxon>
        <taxon>Oceanipulchritudo</taxon>
    </lineage>
</organism>
<dbReference type="SUPFAM" id="SSF75005">
    <property type="entry name" value="Arabinanase/levansucrase/invertase"/>
    <property type="match status" value="1"/>
</dbReference>
<dbReference type="Proteomes" id="UP000478417">
    <property type="component" value="Unassembled WGS sequence"/>
</dbReference>
<dbReference type="AlphaFoldDB" id="A0A6B2M5A2"/>
<accession>A0A6B2M5A2</accession>
<comment type="caution">
    <text evidence="6">The sequence shown here is derived from an EMBL/GenBank/DDBJ whole genome shotgun (WGS) entry which is preliminary data.</text>
</comment>
<reference evidence="6 7" key="1">
    <citation type="submission" date="2020-02" db="EMBL/GenBank/DDBJ databases">
        <title>Albibacoteraceae fam. nov., the first described family within the subdivision 4 Verrucomicrobia.</title>
        <authorList>
            <person name="Xi F."/>
        </authorList>
    </citation>
    <scope>NUCLEOTIDE SEQUENCE [LARGE SCALE GENOMIC DNA]</scope>
    <source>
        <strain evidence="6 7">CK1056</strain>
    </source>
</reference>
<name>A0A6B2M5A2_9BACT</name>
<keyword evidence="2 4" id="KW-0378">Hydrolase</keyword>
<dbReference type="EMBL" id="JAAGNX010000003">
    <property type="protein sequence ID" value="NDV63412.1"/>
    <property type="molecule type" value="Genomic_DNA"/>
</dbReference>
<dbReference type="InterPro" id="IPR023296">
    <property type="entry name" value="Glyco_hydro_beta-prop_sf"/>
</dbReference>
<evidence type="ECO:0000256" key="1">
    <source>
        <dbReference type="ARBA" id="ARBA00009865"/>
    </source>
</evidence>
<dbReference type="GO" id="GO:0004553">
    <property type="term" value="F:hydrolase activity, hydrolyzing O-glycosyl compounds"/>
    <property type="evidence" value="ECO:0007669"/>
    <property type="project" value="InterPro"/>
</dbReference>
<dbReference type="GO" id="GO:0005975">
    <property type="term" value="P:carbohydrate metabolic process"/>
    <property type="evidence" value="ECO:0007669"/>
    <property type="project" value="InterPro"/>
</dbReference>
<evidence type="ECO:0000256" key="5">
    <source>
        <dbReference type="SAM" id="SignalP"/>
    </source>
</evidence>
<sequence>MRTKRYMQSVVILAVTSLMALGSAEAKSWNTMITSGTSWEDTAGDPIQAHGGGLLKHGDLWYWYGEDKRNGYFPSPGVSCYSSNDLINWKNEGVVCPIWVRDGESIVPNTPAEFQSSTRRAVMERPKVIYNDKTKKFLMWVHLEGYADGDPRYQISSAGVAFSDSPVGPFEFVDFFRPVPAELHKTFCEETSADQMVRGSTFRDMTLFKDDDGRAYVIYAAESNYTMHIIELTDDFCGVKPLVLGKTWNRILIGEHREAPAMFKYRNNYYILTSGATGWTPNAARMYTSGQILGPYSSLGNPCLGELSETTFNSQSTFVQPLQPDKGIFLYMGDRWTRDDLGDSRYIWLPLTFDGNDQPVLRWKDSWSPSSLTPQN</sequence>
<dbReference type="PANTHER" id="PTHR22925">
    <property type="entry name" value="GLYCOSYL HYDROLASE 43 FAMILY MEMBER"/>
    <property type="match status" value="1"/>
</dbReference>
<keyword evidence="5" id="KW-0732">Signal</keyword>
<gene>
    <name evidence="6" type="ORF">G0Q06_13180</name>
</gene>
<protein>
    <submittedName>
        <fullName evidence="6">Family 43 glycosylhydrolase</fullName>
    </submittedName>
</protein>
<comment type="similarity">
    <text evidence="1 4">Belongs to the glycosyl hydrolase 43 family.</text>
</comment>
<dbReference type="Pfam" id="PF04616">
    <property type="entry name" value="Glyco_hydro_43"/>
    <property type="match status" value="1"/>
</dbReference>
<dbReference type="InterPro" id="IPR006710">
    <property type="entry name" value="Glyco_hydro_43"/>
</dbReference>
<dbReference type="RefSeq" id="WP_163966953.1">
    <property type="nucleotide sequence ID" value="NZ_JAAGNX010000003.1"/>
</dbReference>